<dbReference type="GO" id="GO:0005977">
    <property type="term" value="P:glycogen metabolic process"/>
    <property type="evidence" value="ECO:0007669"/>
    <property type="project" value="UniProtKB-UniPathway"/>
</dbReference>
<protein>
    <recommendedName>
        <fullName evidence="6">Phosphorylase b kinase regulatory subunit</fullName>
    </recommendedName>
</protein>
<evidence type="ECO:0000256" key="5">
    <source>
        <dbReference type="ARBA" id="ARBA00023277"/>
    </source>
</evidence>
<keyword evidence="6" id="KW-1003">Cell membrane</keyword>
<keyword evidence="6" id="KW-0449">Lipoprotein</keyword>
<evidence type="ECO:0000256" key="4">
    <source>
        <dbReference type="ARBA" id="ARBA00022860"/>
    </source>
</evidence>
<name>A0A1D1VHQ5_RAMVA</name>
<evidence type="ECO:0000256" key="7">
    <source>
        <dbReference type="SAM" id="MobiDB-lite"/>
    </source>
</evidence>
<evidence type="ECO:0000256" key="2">
    <source>
        <dbReference type="ARBA" id="ARBA00007128"/>
    </source>
</evidence>
<sequence length="1171" mass="132534">MALLLDPRNPPPIRPRAQSGSFMLTSEKTREELSQELGQASRLELLRQASSTPGTTIDLKTGIATNIKAEYHHALTRLNFYYAMIKHQVLRFQDESLGLYLTDNAAGKDGHIRDMIYANAAVWALSVAYKRIDDDTGREYELGQCAAKCMRGILYSWMSQADLLEKFKSRQLPEYALPSRVNVLDGSPVDDVTYPHLQLDVVSLYILFLCQMIESGLKLIFTMEEVHFVQNLVFYLERAYRTPDFGIWERGDKYNTGNPELHASSIGMAKVALESINGFNLFGEYGASWSVIYVDVDAHNRNRTTLETMLPRESTSKNTDAGLIPTLSYPCFAVHKAVVFKHTMDKMQRKLLGKYGFKRFLRDGYGTAIEGKGRRYYSASELKNYESIESEWPIFFVYLIIDGAFHGDSVQVQNFQKLLEPLLRESFEGDVIIPRYYYVPEDLIEGEVQEPGSQERLASGEDPDGEGEIFLWGQGLFIISQLLVEGLIQPNELDPLRRYQPAALRPLKKSRYSSFSSAIPSDLAVQITLISESMRLQALLATYGVQTQTPHQIEPIQIWSPHNLAEVHGRLGQDDQLGLSGRPKRPFGSLTTSKIYRVGGGTAICYPLYFEQTDFYLSYDQLVLMDDIRNGIAFVASRWKLHGRPTLLFLIREEMVRGQQASEMLKLLASLRLGECAGVRVRTGFLQNFLSSSCVEHLDFVVDLPDISKTSFQEITDSTPNFRSLMDVSRIVSKGQDDERNYEEEFQHRDVHDILDALRNTESVRGQSQLLALLLKRHGENFVVDSVNHTTVAQRMESVIRLGATMSQWDTVRFCSGLLQKMVASLAPSITSILVRGKQVRIGVVGVEEAVIDKPVLPSQVKQLVYSTCLHPASAVLQQEMLLICGTFVERVPQIFDGMLRVRIGWITRALTLYVKYTQELEEKTCDELLYSFPPSEIQSLLLEVLTLPPLNKQDETLTDTAQKALTPLQRRQIDGCLNRVPGKFYDSFWNTLHRCVHGIKIADQIIPQNPIISEMTLYELNFALKVDECLDRIQHPEYRQMVVELIIVANIILERNPELYFSLVLDTDSFIQSAYERFLKDHLKKEKEPPTNAPPPSPIKGRRMSVIAYPGKKGHYHDMRLFYEQPSLVTGTYLAGAVVDLLLHQDVEISVAPSISYSGAAGDEPACTIS</sequence>
<dbReference type="GO" id="GO:0005516">
    <property type="term" value="F:calmodulin binding"/>
    <property type="evidence" value="ECO:0007669"/>
    <property type="project" value="UniProtKB-KW"/>
</dbReference>
<comment type="similarity">
    <text evidence="2 6">Belongs to the phosphorylase b kinase regulatory chain family.</text>
</comment>
<dbReference type="GO" id="GO:0005886">
    <property type="term" value="C:plasma membrane"/>
    <property type="evidence" value="ECO:0007669"/>
    <property type="project" value="UniProtKB-SubCell"/>
</dbReference>
<dbReference type="PANTHER" id="PTHR10749:SF8">
    <property type="entry name" value="PHOSPHORYLASE B KINASE REGULATORY SUBUNIT BETA"/>
    <property type="match status" value="1"/>
</dbReference>
<proteinExistence type="inferred from homology"/>
<dbReference type="InterPro" id="IPR008734">
    <property type="entry name" value="PHK_A/B_su"/>
</dbReference>
<evidence type="ECO:0000256" key="6">
    <source>
        <dbReference type="RuleBase" id="RU364123"/>
    </source>
</evidence>
<evidence type="ECO:0000256" key="3">
    <source>
        <dbReference type="ARBA" id="ARBA00022600"/>
    </source>
</evidence>
<feature type="region of interest" description="Disordered" evidence="7">
    <location>
        <begin position="1"/>
        <end position="24"/>
    </location>
</feature>
<dbReference type="STRING" id="947166.A0A1D1VHQ5"/>
<evidence type="ECO:0000313" key="11">
    <source>
        <dbReference type="Proteomes" id="UP000186922"/>
    </source>
</evidence>
<dbReference type="SUPFAM" id="SSF48208">
    <property type="entry name" value="Six-hairpin glycosidases"/>
    <property type="match status" value="1"/>
</dbReference>
<keyword evidence="5 6" id="KW-0119">Carbohydrate metabolism</keyword>
<comment type="function">
    <text evidence="6">Phosphorylase b kinase catalyzes the phosphorylation of serine in certain substrates, including troponin I.</text>
</comment>
<comment type="subcellular location">
    <subcellularLocation>
        <location evidence="6">Cell membrane</location>
        <topology evidence="6">Lipid-anchor</topology>
        <orientation evidence="6">Cytoplasmic side</orientation>
    </subcellularLocation>
</comment>
<dbReference type="AlphaFoldDB" id="A0A1D1VHQ5"/>
<dbReference type="PANTHER" id="PTHR10749">
    <property type="entry name" value="PHOSPHORYLASE B KINASE REGULATORY SUBUNIT"/>
    <property type="match status" value="1"/>
</dbReference>
<dbReference type="InterPro" id="IPR008928">
    <property type="entry name" value="6-hairpin_glycosidase_sf"/>
</dbReference>
<organism evidence="10 11">
    <name type="scientific">Ramazzottius varieornatus</name>
    <name type="common">Water bear</name>
    <name type="synonym">Tardigrade</name>
    <dbReference type="NCBI Taxonomy" id="947166"/>
    <lineage>
        <taxon>Eukaryota</taxon>
        <taxon>Metazoa</taxon>
        <taxon>Ecdysozoa</taxon>
        <taxon>Tardigrada</taxon>
        <taxon>Eutardigrada</taxon>
        <taxon>Parachela</taxon>
        <taxon>Hypsibioidea</taxon>
        <taxon>Ramazzottiidae</taxon>
        <taxon>Ramazzottius</taxon>
    </lineage>
</organism>
<reference evidence="10 11" key="1">
    <citation type="journal article" date="2016" name="Nat. Commun.">
        <title>Extremotolerant tardigrade genome and improved radiotolerance of human cultured cells by tardigrade-unique protein.</title>
        <authorList>
            <person name="Hashimoto T."/>
            <person name="Horikawa D.D."/>
            <person name="Saito Y."/>
            <person name="Kuwahara H."/>
            <person name="Kozuka-Hata H."/>
            <person name="Shin-I T."/>
            <person name="Minakuchi Y."/>
            <person name="Ohishi K."/>
            <person name="Motoyama A."/>
            <person name="Aizu T."/>
            <person name="Enomoto A."/>
            <person name="Kondo K."/>
            <person name="Tanaka S."/>
            <person name="Hara Y."/>
            <person name="Koshikawa S."/>
            <person name="Sagara H."/>
            <person name="Miura T."/>
            <person name="Yokobori S."/>
            <person name="Miyagawa K."/>
            <person name="Suzuki Y."/>
            <person name="Kubo T."/>
            <person name="Oyama M."/>
            <person name="Kohara Y."/>
            <person name="Fujiyama A."/>
            <person name="Arakawa K."/>
            <person name="Katayama T."/>
            <person name="Toyoda A."/>
            <person name="Kunieda T."/>
        </authorList>
    </citation>
    <scope>NUCLEOTIDE SEQUENCE [LARGE SCALE GENOMIC DNA]</scope>
    <source>
        <strain evidence="10 11">YOKOZUNA-1</strain>
    </source>
</reference>
<accession>A0A1D1VHQ5</accession>
<dbReference type="EMBL" id="BDGG01000004">
    <property type="protein sequence ID" value="GAU98433.1"/>
    <property type="molecule type" value="Genomic_DNA"/>
</dbReference>
<keyword evidence="11" id="KW-1185">Reference proteome</keyword>
<comment type="caution">
    <text evidence="10">The sequence shown here is derived from an EMBL/GenBank/DDBJ whole genome shotgun (WGS) entry which is preliminary data.</text>
</comment>
<dbReference type="GO" id="GO:0005964">
    <property type="term" value="C:phosphorylase kinase complex"/>
    <property type="evidence" value="ECO:0007669"/>
    <property type="project" value="TreeGrafter"/>
</dbReference>
<feature type="domain" description="Phosphorylase b kinase regulatory subunit alpha/beta C-terminal" evidence="9">
    <location>
        <begin position="961"/>
        <end position="1076"/>
    </location>
</feature>
<evidence type="ECO:0000313" key="10">
    <source>
        <dbReference type="EMBL" id="GAU98433.1"/>
    </source>
</evidence>
<comment type="pathway">
    <text evidence="1 6">Glycan biosynthesis; glycogen metabolism.</text>
</comment>
<dbReference type="Pfam" id="PF19292">
    <property type="entry name" value="KPBB_C"/>
    <property type="match status" value="1"/>
</dbReference>
<keyword evidence="6" id="KW-0472">Membrane</keyword>
<dbReference type="Pfam" id="PF00723">
    <property type="entry name" value="Glyco_hydro_15"/>
    <property type="match status" value="1"/>
</dbReference>
<evidence type="ECO:0000259" key="8">
    <source>
        <dbReference type="Pfam" id="PF00723"/>
    </source>
</evidence>
<gene>
    <name evidence="10" type="primary">RvY_09582-1</name>
    <name evidence="10" type="synonym">RvY_09582.1</name>
    <name evidence="10" type="ORF">RvY_09582</name>
</gene>
<dbReference type="InterPro" id="IPR011613">
    <property type="entry name" value="GH15-like"/>
</dbReference>
<keyword evidence="6" id="KW-0636">Prenylation</keyword>
<dbReference type="Proteomes" id="UP000186922">
    <property type="component" value="Unassembled WGS sequence"/>
</dbReference>
<dbReference type="UniPathway" id="UPA00163"/>
<dbReference type="InterPro" id="IPR045583">
    <property type="entry name" value="KPBA/B_C"/>
</dbReference>
<keyword evidence="4 6" id="KW-0112">Calmodulin-binding</keyword>
<evidence type="ECO:0000256" key="1">
    <source>
        <dbReference type="ARBA" id="ARBA00005131"/>
    </source>
</evidence>
<feature type="domain" description="GH15-like" evidence="8">
    <location>
        <begin position="79"/>
        <end position="906"/>
    </location>
</feature>
<keyword evidence="3 6" id="KW-0321">Glycogen metabolism</keyword>
<dbReference type="OrthoDB" id="5971574at2759"/>
<evidence type="ECO:0000259" key="9">
    <source>
        <dbReference type="Pfam" id="PF19292"/>
    </source>
</evidence>